<feature type="region of interest" description="Disordered" evidence="1">
    <location>
        <begin position="23"/>
        <end position="46"/>
    </location>
</feature>
<organism evidence="2">
    <name type="scientific">bioreactor metagenome</name>
    <dbReference type="NCBI Taxonomy" id="1076179"/>
    <lineage>
        <taxon>unclassified sequences</taxon>
        <taxon>metagenomes</taxon>
        <taxon>ecological metagenomes</taxon>
    </lineage>
</organism>
<feature type="compositionally biased region" description="Basic and acidic residues" evidence="1">
    <location>
        <begin position="32"/>
        <end position="41"/>
    </location>
</feature>
<comment type="caution">
    <text evidence="2">The sequence shown here is derived from an EMBL/GenBank/DDBJ whole genome shotgun (WGS) entry which is preliminary data.</text>
</comment>
<dbReference type="AlphaFoldDB" id="A0A645F3J5"/>
<name>A0A645F3J5_9ZZZZ</name>
<proteinExistence type="predicted"/>
<reference evidence="2" key="1">
    <citation type="submission" date="2019-08" db="EMBL/GenBank/DDBJ databases">
        <authorList>
            <person name="Kucharzyk K."/>
            <person name="Murdoch R.W."/>
            <person name="Higgins S."/>
            <person name="Loffler F."/>
        </authorList>
    </citation>
    <scope>NUCLEOTIDE SEQUENCE</scope>
</reference>
<evidence type="ECO:0000313" key="2">
    <source>
        <dbReference type="EMBL" id="MPN07999.1"/>
    </source>
</evidence>
<evidence type="ECO:0000256" key="1">
    <source>
        <dbReference type="SAM" id="MobiDB-lite"/>
    </source>
</evidence>
<gene>
    <name evidence="2" type="ORF">SDC9_155275</name>
</gene>
<feature type="region of interest" description="Disordered" evidence="1">
    <location>
        <begin position="67"/>
        <end position="147"/>
    </location>
</feature>
<protein>
    <submittedName>
        <fullName evidence="2">Uncharacterized protein</fullName>
    </submittedName>
</protein>
<dbReference type="EMBL" id="VSSQ01054006">
    <property type="protein sequence ID" value="MPN07999.1"/>
    <property type="molecule type" value="Genomic_DNA"/>
</dbReference>
<sequence length="147" mass="16228">MAVYRARFPPHKRLQCRPAARLTNRPQPLNDPHGHEFRPPRLEPSLPGWQAVAGALPLHEHRIQLRQPRPGQAAAARHFRNRLYHAHADPGPGHSTGAGRRRPACCRADRHRQDSRLYPAPIASAVAEPCPSSSAGPATLPDPDPHP</sequence>
<accession>A0A645F3J5</accession>